<dbReference type="InterPro" id="IPR027417">
    <property type="entry name" value="P-loop_NTPase"/>
</dbReference>
<dbReference type="SMART" id="SM00382">
    <property type="entry name" value="AAA"/>
    <property type="match status" value="1"/>
</dbReference>
<dbReference type="InterPro" id="IPR011704">
    <property type="entry name" value="ATPase_dyneun-rel_AAA"/>
</dbReference>
<reference evidence="4" key="1">
    <citation type="journal article" date="2019" name="Int. J. Syst. Evol. Microbiol.">
        <title>The Global Catalogue of Microorganisms (GCM) 10K type strain sequencing project: providing services to taxonomists for standard genome sequencing and annotation.</title>
        <authorList>
            <consortium name="The Broad Institute Genomics Platform"/>
            <consortium name="The Broad Institute Genome Sequencing Center for Infectious Disease"/>
            <person name="Wu L."/>
            <person name="Ma J."/>
        </authorList>
    </citation>
    <scope>NUCLEOTIDE SEQUENCE [LARGE SCALE GENOMIC DNA]</scope>
    <source>
        <strain evidence="4">JCM 17551</strain>
    </source>
</reference>
<feature type="compositionally biased region" description="Basic and acidic residues" evidence="1">
    <location>
        <begin position="327"/>
        <end position="336"/>
    </location>
</feature>
<dbReference type="Pfam" id="PF07728">
    <property type="entry name" value="AAA_5"/>
    <property type="match status" value="1"/>
</dbReference>
<evidence type="ECO:0000256" key="1">
    <source>
        <dbReference type="SAM" id="MobiDB-lite"/>
    </source>
</evidence>
<dbReference type="Gene3D" id="3.40.50.300">
    <property type="entry name" value="P-loop containing nucleotide triphosphate hydrolases"/>
    <property type="match status" value="1"/>
</dbReference>
<evidence type="ECO:0000313" key="3">
    <source>
        <dbReference type="EMBL" id="GAA3919242.1"/>
    </source>
</evidence>
<dbReference type="Gene3D" id="1.10.8.80">
    <property type="entry name" value="Magnesium chelatase subunit I, C-Terminal domain"/>
    <property type="match status" value="1"/>
</dbReference>
<dbReference type="Proteomes" id="UP001501565">
    <property type="component" value="Unassembled WGS sequence"/>
</dbReference>
<feature type="region of interest" description="Disordered" evidence="1">
    <location>
        <begin position="285"/>
        <end position="372"/>
    </location>
</feature>
<dbReference type="Pfam" id="PF13519">
    <property type="entry name" value="VWA_2"/>
    <property type="match status" value="1"/>
</dbReference>
<dbReference type="InterPro" id="IPR052989">
    <property type="entry name" value="Mg-chelatase_DI-like"/>
</dbReference>
<name>A0ABP7MBF5_9GAMM</name>
<dbReference type="SMART" id="SM00327">
    <property type="entry name" value="VWA"/>
    <property type="match status" value="1"/>
</dbReference>
<dbReference type="InterPro" id="IPR036465">
    <property type="entry name" value="vWFA_dom_sf"/>
</dbReference>
<keyword evidence="4" id="KW-1185">Reference proteome</keyword>
<dbReference type="SUPFAM" id="SSF52540">
    <property type="entry name" value="P-loop containing nucleoside triphosphate hydrolases"/>
    <property type="match status" value="1"/>
</dbReference>
<organism evidence="3 4">
    <name type="scientific">Litoribacillus peritrichatus</name>
    <dbReference type="NCBI Taxonomy" id="718191"/>
    <lineage>
        <taxon>Bacteria</taxon>
        <taxon>Pseudomonadati</taxon>
        <taxon>Pseudomonadota</taxon>
        <taxon>Gammaproteobacteria</taxon>
        <taxon>Oceanospirillales</taxon>
        <taxon>Oceanospirillaceae</taxon>
        <taxon>Litoribacillus</taxon>
    </lineage>
</organism>
<dbReference type="InterPro" id="IPR003593">
    <property type="entry name" value="AAA+_ATPase"/>
</dbReference>
<dbReference type="RefSeq" id="WP_344796737.1">
    <property type="nucleotide sequence ID" value="NZ_BAABBN010000004.1"/>
</dbReference>
<dbReference type="PANTHER" id="PTHR35023:SF1">
    <property type="entry name" value="MG-PROTOPORPHYRIN IX CHELATASE"/>
    <property type="match status" value="1"/>
</dbReference>
<dbReference type="PROSITE" id="PS50234">
    <property type="entry name" value="VWFA"/>
    <property type="match status" value="1"/>
</dbReference>
<dbReference type="InterPro" id="IPR041628">
    <property type="entry name" value="ChlI/MoxR_AAA_lid"/>
</dbReference>
<dbReference type="CDD" id="cd00009">
    <property type="entry name" value="AAA"/>
    <property type="match status" value="1"/>
</dbReference>
<dbReference type="Gene3D" id="3.40.50.410">
    <property type="entry name" value="von Willebrand factor, type A domain"/>
    <property type="match status" value="1"/>
</dbReference>
<dbReference type="PANTHER" id="PTHR35023">
    <property type="entry name" value="CHELATASE-RELATED"/>
    <property type="match status" value="1"/>
</dbReference>
<comment type="caution">
    <text evidence="3">The sequence shown here is derived from an EMBL/GenBank/DDBJ whole genome shotgun (WGS) entry which is preliminary data.</text>
</comment>
<feature type="region of interest" description="Disordered" evidence="1">
    <location>
        <begin position="406"/>
        <end position="433"/>
    </location>
</feature>
<sequence>MSTLHLHYPFSAVIGQEKLKQALILSAIEPHLGGVLVSGPRGIGKTTLARGLGELISNTSNQKEFITLPLGATEEKLVGSLNLEKILANGEVAFSPGLLARAHQGILYVDEVNLLPDHLVDLLLDVAASGINHVERDGISHQHEAKFVLIGTMNPDEGELRPQLLDRFGLFVDMHEQLTPHQRVEAVNRRIAFDQHPLSFAEQYEADQLQLKDRILTARSLLKDVQLNVEQQLYIAELCSQAHVEGLRADIAMQRAAKAQASWEGSIKVTQNHIDSVAEFVLTHRRTNQPPTSPNTPPNGTPNEPDSNKNEKSGSNKNEGQSSSGRRPKDSFRDRSQSLNDPIQDTQTQWGELDSPKQTSSHEGDSASETTTEMNTVLERNGQALLTNLPFSKPPHNSLSFITSDELQKKRKGKVQSTNGLTAGSQRQASSKISWPATLSDPINLKGTSDQTPKIERLHHARNFHKQSQLHVILMDCSGSTQNKHALGQAKGIVSQMVNQFYLKREDVALLQFGNGKVGLVISPKRAPKNIVEQLNQIQVGGGTPLRLALLKAREIFHKTKLKSPSQQNYLYLFTDGRVKDQISDINLDANISIIDTELNQIRLARCQKLAQEMKAHYVHLEDLPNLDVQTPKVSSHS</sequence>
<gene>
    <name evidence="3" type="ORF">GCM10022277_13290</name>
</gene>
<feature type="domain" description="VWFA" evidence="2">
    <location>
        <begin position="470"/>
        <end position="634"/>
    </location>
</feature>
<evidence type="ECO:0000259" key="2">
    <source>
        <dbReference type="PROSITE" id="PS50234"/>
    </source>
</evidence>
<proteinExistence type="predicted"/>
<dbReference type="EMBL" id="BAABBN010000004">
    <property type="protein sequence ID" value="GAA3919242.1"/>
    <property type="molecule type" value="Genomic_DNA"/>
</dbReference>
<dbReference type="Pfam" id="PF17863">
    <property type="entry name" value="AAA_lid_2"/>
    <property type="match status" value="1"/>
</dbReference>
<feature type="compositionally biased region" description="Pro residues" evidence="1">
    <location>
        <begin position="291"/>
        <end position="300"/>
    </location>
</feature>
<dbReference type="SUPFAM" id="SSF53300">
    <property type="entry name" value="vWA-like"/>
    <property type="match status" value="1"/>
</dbReference>
<evidence type="ECO:0000313" key="4">
    <source>
        <dbReference type="Proteomes" id="UP001501565"/>
    </source>
</evidence>
<feature type="compositionally biased region" description="Polar residues" evidence="1">
    <location>
        <begin position="337"/>
        <end position="359"/>
    </location>
</feature>
<dbReference type="InterPro" id="IPR002035">
    <property type="entry name" value="VWF_A"/>
</dbReference>
<feature type="compositionally biased region" description="Polar residues" evidence="1">
    <location>
        <begin position="415"/>
        <end position="433"/>
    </location>
</feature>
<protein>
    <submittedName>
        <fullName evidence="3">Magnesium chelatase subunit D family protein</fullName>
    </submittedName>
</protein>
<accession>A0ABP7MBF5</accession>